<evidence type="ECO:0000259" key="6">
    <source>
        <dbReference type="Pfam" id="PF07980"/>
    </source>
</evidence>
<dbReference type="InterPro" id="IPR011990">
    <property type="entry name" value="TPR-like_helical_dom_sf"/>
</dbReference>
<organism evidence="7 8">
    <name type="scientific">Bacteroides vicugnae</name>
    <dbReference type="NCBI Taxonomy" id="3037989"/>
    <lineage>
        <taxon>Bacteria</taxon>
        <taxon>Pseudomonadati</taxon>
        <taxon>Bacteroidota</taxon>
        <taxon>Bacteroidia</taxon>
        <taxon>Bacteroidales</taxon>
        <taxon>Bacteroidaceae</taxon>
        <taxon>Bacteroides</taxon>
    </lineage>
</organism>
<reference evidence="7 8" key="1">
    <citation type="submission" date="2023-04" db="EMBL/GenBank/DDBJ databases">
        <title>Bacteroides pacosi sp. nov., isolated from the fecal material of an alpaca.</title>
        <authorList>
            <person name="Miller S."/>
            <person name="Hendry M."/>
            <person name="King J."/>
            <person name="Sankaranarayanan K."/>
            <person name="Lawson P.A."/>
        </authorList>
    </citation>
    <scope>NUCLEOTIDE SEQUENCE [LARGE SCALE GENOMIC DNA]</scope>
    <source>
        <strain evidence="7 8">A2-P53</strain>
    </source>
</reference>
<keyword evidence="4" id="KW-0472">Membrane</keyword>
<keyword evidence="8" id="KW-1185">Reference proteome</keyword>
<keyword evidence="3" id="KW-0732">Signal</keyword>
<evidence type="ECO:0000313" key="7">
    <source>
        <dbReference type="EMBL" id="MDY7258581.1"/>
    </source>
</evidence>
<gene>
    <name evidence="7" type="ORF">QHG74_12750</name>
</gene>
<comment type="caution">
    <text evidence="7">The sequence shown here is derived from an EMBL/GenBank/DDBJ whole genome shotgun (WGS) entry which is preliminary data.</text>
</comment>
<comment type="similarity">
    <text evidence="2">Belongs to the SusD family.</text>
</comment>
<evidence type="ECO:0000256" key="4">
    <source>
        <dbReference type="ARBA" id="ARBA00023136"/>
    </source>
</evidence>
<feature type="domain" description="RagB/SusD" evidence="6">
    <location>
        <begin position="302"/>
        <end position="461"/>
    </location>
</feature>
<dbReference type="SUPFAM" id="SSF48452">
    <property type="entry name" value="TPR-like"/>
    <property type="match status" value="1"/>
</dbReference>
<name>A0ABU5HRL1_9BACE</name>
<dbReference type="Pfam" id="PF07980">
    <property type="entry name" value="SusD_RagB"/>
    <property type="match status" value="1"/>
</dbReference>
<evidence type="ECO:0000256" key="1">
    <source>
        <dbReference type="ARBA" id="ARBA00004442"/>
    </source>
</evidence>
<dbReference type="Proteomes" id="UP001292913">
    <property type="component" value="Unassembled WGS sequence"/>
</dbReference>
<evidence type="ECO:0000256" key="5">
    <source>
        <dbReference type="ARBA" id="ARBA00023237"/>
    </source>
</evidence>
<evidence type="ECO:0000256" key="2">
    <source>
        <dbReference type="ARBA" id="ARBA00006275"/>
    </source>
</evidence>
<sequence length="499" mass="57206">MKTKIQFIIAIASIILSMEACTLERESYNEIYPENFFRNEDDVNKALAGLYYGPFRMGYGSFYGVDQYSYQVVSDFTSGTLASRWTTATGYPQYQEHRWEENAPAGYAKDFAEGMYSQYNKLTSVLETIKRIEAAPITDKLKAKAIAEAKCIYAWIGFILYDLFGPVPLVTEEALANPNEKILIPRLSDTEYTAIMHKYLDDAITELPIRQDDDWGRVSKGLALMLKLKFYMIDKNYTEAEKIARELYSYRGTTYDLMEKGKYREIFNKYNVKNKEIIHAIPCGLADGMQNRSIIQFWPVRYREDRQCWFTFGMNWDFYDTFESGDDRLNSIVTSYTSITNEANDRTHGFLANAAAIIKVDDHTYTGGEFASVDLIVYRFADVMLSLAECINMNNNGPTQEAIDLVDEIRNRVNLPELTDVQTSDKDAFNKAILNERLHEFMAEGLSRQDKIRHGVFVSDSKAMFPNSQSASHKVRFAIPSKYILESEGVVKQNPGYTN</sequence>
<dbReference type="Gene3D" id="1.25.40.390">
    <property type="match status" value="1"/>
</dbReference>
<dbReference type="RefSeq" id="WP_234132425.1">
    <property type="nucleotide sequence ID" value="NZ_JARZAK010000007.1"/>
</dbReference>
<dbReference type="EMBL" id="JARZAK010000007">
    <property type="protein sequence ID" value="MDY7258581.1"/>
    <property type="molecule type" value="Genomic_DNA"/>
</dbReference>
<keyword evidence="5" id="KW-0998">Cell outer membrane</keyword>
<evidence type="ECO:0000256" key="3">
    <source>
        <dbReference type="ARBA" id="ARBA00022729"/>
    </source>
</evidence>
<dbReference type="InterPro" id="IPR012944">
    <property type="entry name" value="SusD_RagB_dom"/>
</dbReference>
<protein>
    <submittedName>
        <fullName evidence="7">RagB/SusD family nutrient uptake outer membrane protein</fullName>
    </submittedName>
</protein>
<accession>A0ABU5HRL1</accession>
<evidence type="ECO:0000313" key="8">
    <source>
        <dbReference type="Proteomes" id="UP001292913"/>
    </source>
</evidence>
<comment type="subcellular location">
    <subcellularLocation>
        <location evidence="1">Cell outer membrane</location>
    </subcellularLocation>
</comment>
<proteinExistence type="inferred from homology"/>